<reference evidence="2" key="1">
    <citation type="submission" date="2016-11" db="EMBL/GenBank/DDBJ databases">
        <authorList>
            <person name="Varghese N."/>
            <person name="Submissions S."/>
        </authorList>
    </citation>
    <scope>NUCLEOTIDE SEQUENCE [LARGE SCALE GENOMIC DNA]</scope>
    <source>
        <strain evidence="2">DSM 11792</strain>
    </source>
</reference>
<accession>A0A1M5AGL9</accession>
<dbReference type="EMBL" id="FQUW01000021">
    <property type="protein sequence ID" value="SHF29399.1"/>
    <property type="molecule type" value="Genomic_DNA"/>
</dbReference>
<proteinExistence type="predicted"/>
<protein>
    <submittedName>
        <fullName evidence="1">Uncharacterized protein</fullName>
    </submittedName>
</protein>
<sequence length="44" mass="5223">MSRVEELVRAIEELSLEEQKQLFDQLADLLDLLGWIKLNEVTFF</sequence>
<dbReference type="AlphaFoldDB" id="A0A1M5AGL9"/>
<gene>
    <name evidence="1" type="ORF">SAMN02745218_01901</name>
</gene>
<organism evidence="1 2">
    <name type="scientific">Desulfofundulus australicus DSM 11792</name>
    <dbReference type="NCBI Taxonomy" id="1121425"/>
    <lineage>
        <taxon>Bacteria</taxon>
        <taxon>Bacillati</taxon>
        <taxon>Bacillota</taxon>
        <taxon>Clostridia</taxon>
        <taxon>Eubacteriales</taxon>
        <taxon>Peptococcaceae</taxon>
        <taxon>Desulfofundulus</taxon>
    </lineage>
</organism>
<dbReference type="Proteomes" id="UP000184196">
    <property type="component" value="Unassembled WGS sequence"/>
</dbReference>
<keyword evidence="2" id="KW-1185">Reference proteome</keyword>
<evidence type="ECO:0000313" key="2">
    <source>
        <dbReference type="Proteomes" id="UP000184196"/>
    </source>
</evidence>
<name>A0A1M5AGL9_9FIRM</name>
<dbReference type="RefSeq" id="WP_259497953.1">
    <property type="nucleotide sequence ID" value="NZ_FQUW01000021.1"/>
</dbReference>
<evidence type="ECO:0000313" key="1">
    <source>
        <dbReference type="EMBL" id="SHF29399.1"/>
    </source>
</evidence>